<dbReference type="NCBIfam" id="TIGR00756">
    <property type="entry name" value="PPR"/>
    <property type="match status" value="1"/>
</dbReference>
<evidence type="ECO:0000256" key="2">
    <source>
        <dbReference type="PROSITE-ProRule" id="PRU00708"/>
    </source>
</evidence>
<dbReference type="GO" id="GO:0003723">
    <property type="term" value="F:RNA binding"/>
    <property type="evidence" value="ECO:0007669"/>
    <property type="project" value="InterPro"/>
</dbReference>
<dbReference type="AlphaFoldDB" id="A0A9Q0HDY7"/>
<dbReference type="InterPro" id="IPR011990">
    <property type="entry name" value="TPR-like_helical_dom_sf"/>
</dbReference>
<dbReference type="Pfam" id="PF01535">
    <property type="entry name" value="PPR"/>
    <property type="match status" value="2"/>
</dbReference>
<accession>A0A9Q0HDY7</accession>
<evidence type="ECO:0008006" key="5">
    <source>
        <dbReference type="Google" id="ProtNLM"/>
    </source>
</evidence>
<dbReference type="OrthoDB" id="185373at2759"/>
<proteinExistence type="predicted"/>
<dbReference type="InterPro" id="IPR002885">
    <property type="entry name" value="PPR_rpt"/>
</dbReference>
<name>A0A9Q0HDY7_9MAGN</name>
<protein>
    <recommendedName>
        <fullName evidence="5">Pentatricopeptide repeat-containing protein</fullName>
    </recommendedName>
</protein>
<dbReference type="Proteomes" id="UP001141806">
    <property type="component" value="Unassembled WGS sequence"/>
</dbReference>
<sequence length="108" mass="12376">MLDKDVISWTVVIVGCAQVNRPSKTIEIFQRMQLEDIEPDEIAMFSALLACVHLDLWHFHNMRTHHPIMSKIEQYGCMVDLLGHGGYLEEAKELVSILTRSLVLVTQQ</sequence>
<dbReference type="PANTHER" id="PTHR47926">
    <property type="entry name" value="PENTATRICOPEPTIDE REPEAT-CONTAINING PROTEIN"/>
    <property type="match status" value="1"/>
</dbReference>
<dbReference type="Gene3D" id="1.25.40.10">
    <property type="entry name" value="Tetratricopeptide repeat domain"/>
    <property type="match status" value="1"/>
</dbReference>
<reference evidence="3" key="1">
    <citation type="journal article" date="2023" name="Plant J.">
        <title>The genome of the king protea, Protea cynaroides.</title>
        <authorList>
            <person name="Chang J."/>
            <person name="Duong T.A."/>
            <person name="Schoeman C."/>
            <person name="Ma X."/>
            <person name="Roodt D."/>
            <person name="Barker N."/>
            <person name="Li Z."/>
            <person name="Van de Peer Y."/>
            <person name="Mizrachi E."/>
        </authorList>
    </citation>
    <scope>NUCLEOTIDE SEQUENCE</scope>
    <source>
        <tissue evidence="3">Young leaves</tissue>
    </source>
</reference>
<dbReference type="GO" id="GO:0009451">
    <property type="term" value="P:RNA modification"/>
    <property type="evidence" value="ECO:0007669"/>
    <property type="project" value="InterPro"/>
</dbReference>
<dbReference type="PANTHER" id="PTHR47926:SF533">
    <property type="entry name" value="DYW DOMAIN-CONTAINING PROTEIN"/>
    <property type="match status" value="1"/>
</dbReference>
<organism evidence="3 4">
    <name type="scientific">Protea cynaroides</name>
    <dbReference type="NCBI Taxonomy" id="273540"/>
    <lineage>
        <taxon>Eukaryota</taxon>
        <taxon>Viridiplantae</taxon>
        <taxon>Streptophyta</taxon>
        <taxon>Embryophyta</taxon>
        <taxon>Tracheophyta</taxon>
        <taxon>Spermatophyta</taxon>
        <taxon>Magnoliopsida</taxon>
        <taxon>Proteales</taxon>
        <taxon>Proteaceae</taxon>
        <taxon>Protea</taxon>
    </lineage>
</organism>
<feature type="repeat" description="PPR" evidence="2">
    <location>
        <begin position="5"/>
        <end position="39"/>
    </location>
</feature>
<dbReference type="EMBL" id="JAMYWD010000008">
    <property type="protein sequence ID" value="KAJ4963461.1"/>
    <property type="molecule type" value="Genomic_DNA"/>
</dbReference>
<evidence type="ECO:0000313" key="4">
    <source>
        <dbReference type="Proteomes" id="UP001141806"/>
    </source>
</evidence>
<dbReference type="InterPro" id="IPR046960">
    <property type="entry name" value="PPR_At4g14850-like_plant"/>
</dbReference>
<keyword evidence="1" id="KW-0677">Repeat</keyword>
<gene>
    <name evidence="3" type="ORF">NE237_023400</name>
</gene>
<dbReference type="PROSITE" id="PS51375">
    <property type="entry name" value="PPR"/>
    <property type="match status" value="1"/>
</dbReference>
<evidence type="ECO:0000313" key="3">
    <source>
        <dbReference type="EMBL" id="KAJ4963461.1"/>
    </source>
</evidence>
<comment type="caution">
    <text evidence="3">The sequence shown here is derived from an EMBL/GenBank/DDBJ whole genome shotgun (WGS) entry which is preliminary data.</text>
</comment>
<keyword evidence="4" id="KW-1185">Reference proteome</keyword>
<dbReference type="PROSITE" id="PS51257">
    <property type="entry name" value="PROKAR_LIPOPROTEIN"/>
    <property type="match status" value="1"/>
</dbReference>
<evidence type="ECO:0000256" key="1">
    <source>
        <dbReference type="ARBA" id="ARBA00022737"/>
    </source>
</evidence>